<name>A0ABD4KBF2_9ENTR</name>
<protein>
    <recommendedName>
        <fullName evidence="3">HEPN domain-containing protein</fullName>
    </recommendedName>
</protein>
<proteinExistence type="predicted"/>
<accession>A0ABD4KBF2</accession>
<organism evidence="1 2">
    <name type="scientific">Lelliottia nimipressuralis</name>
    <dbReference type="NCBI Taxonomy" id="69220"/>
    <lineage>
        <taxon>Bacteria</taxon>
        <taxon>Pseudomonadati</taxon>
        <taxon>Pseudomonadota</taxon>
        <taxon>Gammaproteobacteria</taxon>
        <taxon>Enterobacterales</taxon>
        <taxon>Enterobacteriaceae</taxon>
        <taxon>Lelliottia</taxon>
    </lineage>
</organism>
<dbReference type="AlphaFoldDB" id="A0ABD4KBF2"/>
<gene>
    <name evidence="1" type="ORF">ISP11_14720</name>
</gene>
<dbReference type="EMBL" id="JADIXP010000008">
    <property type="protein sequence ID" value="MBF4179121.1"/>
    <property type="molecule type" value="Genomic_DNA"/>
</dbReference>
<comment type="caution">
    <text evidence="1">The sequence shown here is derived from an EMBL/GenBank/DDBJ whole genome shotgun (WGS) entry which is preliminary data.</text>
</comment>
<evidence type="ECO:0000313" key="1">
    <source>
        <dbReference type="EMBL" id="MBF4179121.1"/>
    </source>
</evidence>
<dbReference type="Gene3D" id="1.20.120.330">
    <property type="entry name" value="Nucleotidyltransferases domain 2"/>
    <property type="match status" value="1"/>
</dbReference>
<sequence>MPVSSAQILDTARLCLAENCESGFRSAISRAYYSMLHESMSSLHSLPNFSHEHHKNTVGYMVNPSECKNEPYSTQTLKSLGWILRQWRDARNEADYDLINVTVSDQMGQDAIEAAEMYFERWAQLKSAKAS</sequence>
<dbReference type="RefSeq" id="WP_194513693.1">
    <property type="nucleotide sequence ID" value="NZ_JADIXP010000008.1"/>
</dbReference>
<evidence type="ECO:0000313" key="2">
    <source>
        <dbReference type="Proteomes" id="UP000628560"/>
    </source>
</evidence>
<evidence type="ECO:0008006" key="3">
    <source>
        <dbReference type="Google" id="ProtNLM"/>
    </source>
</evidence>
<dbReference type="Proteomes" id="UP000628560">
    <property type="component" value="Unassembled WGS sequence"/>
</dbReference>
<reference evidence="1 2" key="1">
    <citation type="submission" date="2020-11" db="EMBL/GenBank/DDBJ databases">
        <title>Identification of Lelliottia nimipressuralis from Wound Infection by Whole Genome-Based Bacterial Identification.</title>
        <authorList>
            <person name="Navarathna D.H."/>
            <person name="Choi H."/>
            <person name="Jinadatha C."/>
            <person name="Chatterjee P."/>
            <person name="Hwang M."/>
        </authorList>
    </citation>
    <scope>NUCLEOTIDE SEQUENCE [LARGE SCALE GENOMIC DNA]</scope>
    <source>
        <strain evidence="1 2">DN2020</strain>
    </source>
</reference>